<dbReference type="PROSITE" id="PS51186">
    <property type="entry name" value="GNAT"/>
    <property type="match status" value="1"/>
</dbReference>
<sequence length="145" mass="16944">MSIHRATLKDLDVLAELMDLYRKFYNQESNIVAAKDFIEGRLKNEESVIFITFHEEKAVGFTQLFPSFSSVSLKRIWILNDLFVKVDYRGKGYGEELVNRSILFAKETDAKGVLLETNVQNEVAQRLYEKIGFTKETNHFYFYLV</sequence>
<dbReference type="RefSeq" id="WP_381535286.1">
    <property type="nucleotide sequence ID" value="NZ_JBHUGI010000002.1"/>
</dbReference>
<dbReference type="Gene3D" id="3.40.630.30">
    <property type="match status" value="1"/>
</dbReference>
<dbReference type="PANTHER" id="PTHR43072:SF60">
    <property type="entry name" value="L-2,4-DIAMINOBUTYRIC ACID ACETYLTRANSFERASE"/>
    <property type="match status" value="1"/>
</dbReference>
<evidence type="ECO:0000259" key="1">
    <source>
        <dbReference type="PROSITE" id="PS51186"/>
    </source>
</evidence>
<dbReference type="EMBL" id="JBHUGI010000002">
    <property type="protein sequence ID" value="MFD1926636.1"/>
    <property type="molecule type" value="Genomic_DNA"/>
</dbReference>
<gene>
    <name evidence="2" type="ORF">ACFSFY_00925</name>
</gene>
<feature type="domain" description="N-acetyltransferase" evidence="1">
    <location>
        <begin position="1"/>
        <end position="145"/>
    </location>
</feature>
<keyword evidence="2" id="KW-0012">Acyltransferase</keyword>
<dbReference type="InterPro" id="IPR016181">
    <property type="entry name" value="Acyl_CoA_acyltransferase"/>
</dbReference>
<dbReference type="GO" id="GO:0016746">
    <property type="term" value="F:acyltransferase activity"/>
    <property type="evidence" value="ECO:0007669"/>
    <property type="project" value="UniProtKB-KW"/>
</dbReference>
<proteinExistence type="predicted"/>
<dbReference type="EC" id="2.3.1.-" evidence="2"/>
<dbReference type="Pfam" id="PF00583">
    <property type="entry name" value="Acetyltransf_1"/>
    <property type="match status" value="1"/>
</dbReference>
<accession>A0ABW4SDA8</accession>
<name>A0ABW4SDA8_9BACL</name>
<keyword evidence="3" id="KW-1185">Reference proteome</keyword>
<dbReference type="Proteomes" id="UP001597218">
    <property type="component" value="Unassembled WGS sequence"/>
</dbReference>
<evidence type="ECO:0000313" key="2">
    <source>
        <dbReference type="EMBL" id="MFD1926636.1"/>
    </source>
</evidence>
<dbReference type="SUPFAM" id="SSF55729">
    <property type="entry name" value="Acyl-CoA N-acyltransferases (Nat)"/>
    <property type="match status" value="1"/>
</dbReference>
<keyword evidence="2" id="KW-0808">Transferase</keyword>
<comment type="caution">
    <text evidence="2">The sequence shown here is derived from an EMBL/GenBank/DDBJ whole genome shotgun (WGS) entry which is preliminary data.</text>
</comment>
<dbReference type="InterPro" id="IPR000182">
    <property type="entry name" value="GNAT_dom"/>
</dbReference>
<organism evidence="2 3">
    <name type="scientific">Sporosarcina siberiensis</name>
    <dbReference type="NCBI Taxonomy" id="1365606"/>
    <lineage>
        <taxon>Bacteria</taxon>
        <taxon>Bacillati</taxon>
        <taxon>Bacillota</taxon>
        <taxon>Bacilli</taxon>
        <taxon>Bacillales</taxon>
        <taxon>Caryophanaceae</taxon>
        <taxon>Sporosarcina</taxon>
    </lineage>
</organism>
<evidence type="ECO:0000313" key="3">
    <source>
        <dbReference type="Proteomes" id="UP001597218"/>
    </source>
</evidence>
<dbReference type="CDD" id="cd04301">
    <property type="entry name" value="NAT_SF"/>
    <property type="match status" value="1"/>
</dbReference>
<dbReference type="PANTHER" id="PTHR43072">
    <property type="entry name" value="N-ACETYLTRANSFERASE"/>
    <property type="match status" value="1"/>
</dbReference>
<reference evidence="3" key="1">
    <citation type="journal article" date="2019" name="Int. J. Syst. Evol. Microbiol.">
        <title>The Global Catalogue of Microorganisms (GCM) 10K type strain sequencing project: providing services to taxonomists for standard genome sequencing and annotation.</title>
        <authorList>
            <consortium name="The Broad Institute Genomics Platform"/>
            <consortium name="The Broad Institute Genome Sequencing Center for Infectious Disease"/>
            <person name="Wu L."/>
            <person name="Ma J."/>
        </authorList>
    </citation>
    <scope>NUCLEOTIDE SEQUENCE [LARGE SCALE GENOMIC DNA]</scope>
    <source>
        <strain evidence="3">CGMCC 4.7177</strain>
    </source>
</reference>
<protein>
    <submittedName>
        <fullName evidence="2">GNAT family N-acetyltransferase</fullName>
        <ecNumber evidence="2">2.3.1.-</ecNumber>
    </submittedName>
</protein>